<comment type="caution">
    <text evidence="1">The sequence shown here is derived from an EMBL/GenBank/DDBJ whole genome shotgun (WGS) entry which is preliminary data.</text>
</comment>
<dbReference type="Proteomes" id="UP001179952">
    <property type="component" value="Unassembled WGS sequence"/>
</dbReference>
<organism evidence="1 2">
    <name type="scientific">Acorus gramineus</name>
    <name type="common">Dwarf sweet flag</name>
    <dbReference type="NCBI Taxonomy" id="55184"/>
    <lineage>
        <taxon>Eukaryota</taxon>
        <taxon>Viridiplantae</taxon>
        <taxon>Streptophyta</taxon>
        <taxon>Embryophyta</taxon>
        <taxon>Tracheophyta</taxon>
        <taxon>Spermatophyta</taxon>
        <taxon>Magnoliopsida</taxon>
        <taxon>Liliopsida</taxon>
        <taxon>Acoraceae</taxon>
        <taxon>Acorus</taxon>
    </lineage>
</organism>
<dbReference type="PANTHER" id="PTHR32011">
    <property type="entry name" value="OS08G0472400 PROTEIN"/>
    <property type="match status" value="1"/>
</dbReference>
<reference evidence="1" key="1">
    <citation type="journal article" date="2023" name="Nat. Commun.">
        <title>Diploid and tetraploid genomes of Acorus and the evolution of monocots.</title>
        <authorList>
            <person name="Ma L."/>
            <person name="Liu K.W."/>
            <person name="Li Z."/>
            <person name="Hsiao Y.Y."/>
            <person name="Qi Y."/>
            <person name="Fu T."/>
            <person name="Tang G.D."/>
            <person name="Zhang D."/>
            <person name="Sun W.H."/>
            <person name="Liu D.K."/>
            <person name="Li Y."/>
            <person name="Chen G.Z."/>
            <person name="Liu X.D."/>
            <person name="Liao X.Y."/>
            <person name="Jiang Y.T."/>
            <person name="Yu X."/>
            <person name="Hao Y."/>
            <person name="Huang J."/>
            <person name="Zhao X.W."/>
            <person name="Ke S."/>
            <person name="Chen Y.Y."/>
            <person name="Wu W.L."/>
            <person name="Hsu J.L."/>
            <person name="Lin Y.F."/>
            <person name="Huang M.D."/>
            <person name="Li C.Y."/>
            <person name="Huang L."/>
            <person name="Wang Z.W."/>
            <person name="Zhao X."/>
            <person name="Zhong W.Y."/>
            <person name="Peng D.H."/>
            <person name="Ahmad S."/>
            <person name="Lan S."/>
            <person name="Zhang J.S."/>
            <person name="Tsai W.C."/>
            <person name="Van de Peer Y."/>
            <person name="Liu Z.J."/>
        </authorList>
    </citation>
    <scope>NUCLEOTIDE SEQUENCE</scope>
    <source>
        <strain evidence="1">SCP</strain>
    </source>
</reference>
<evidence type="ECO:0000313" key="2">
    <source>
        <dbReference type="Proteomes" id="UP001179952"/>
    </source>
</evidence>
<evidence type="ECO:0008006" key="3">
    <source>
        <dbReference type="Google" id="ProtNLM"/>
    </source>
</evidence>
<protein>
    <recommendedName>
        <fullName evidence="3">Knr4/Smi1-like domain-containing protein</fullName>
    </recommendedName>
</protein>
<keyword evidence="2" id="KW-1185">Reference proteome</keyword>
<accession>A0AAV9BGU9</accession>
<name>A0AAV9BGU9_ACOGR</name>
<gene>
    <name evidence="1" type="ORF">QJS04_geneDACA015945</name>
</gene>
<proteinExistence type="predicted"/>
<dbReference type="EMBL" id="JAUJYN010000003">
    <property type="protein sequence ID" value="KAK1275650.1"/>
    <property type="molecule type" value="Genomic_DNA"/>
</dbReference>
<sequence>MAEEEEETKPRRVCFSFAAYAKAVIDNLRISCKIHVAEGLSDSEFSHIESLLDFSFPPDLRSILREGLPVGPGFPDWRFSSPNQLKILFDLPFLGISSEVSKGRLWCPSWGPRPEDPEEALKFARDAFESAPKLVPIYRHCYIPSVPRLAGNPVFFIRGGDVRCSGFDLADFFQRGDIEIGDSSAIEAPAWAATSAREIRFWSDLVSDGDCDTWAAEEETSGELEGFLEEVGWRLKEGGWTEGEVREMLRMDGGDELDRTAVGLKTQESVRWHVRLLSLALLRAGWSSEDVVYAMGLYTRSAFRHGEAGDGPDRLGPQ</sequence>
<reference evidence="1" key="2">
    <citation type="submission" date="2023-06" db="EMBL/GenBank/DDBJ databases">
        <authorList>
            <person name="Ma L."/>
            <person name="Liu K.-W."/>
            <person name="Li Z."/>
            <person name="Hsiao Y.-Y."/>
            <person name="Qi Y."/>
            <person name="Fu T."/>
            <person name="Tang G."/>
            <person name="Zhang D."/>
            <person name="Sun W.-H."/>
            <person name="Liu D.-K."/>
            <person name="Li Y."/>
            <person name="Chen G.-Z."/>
            <person name="Liu X.-D."/>
            <person name="Liao X.-Y."/>
            <person name="Jiang Y.-T."/>
            <person name="Yu X."/>
            <person name="Hao Y."/>
            <person name="Huang J."/>
            <person name="Zhao X.-W."/>
            <person name="Ke S."/>
            <person name="Chen Y.-Y."/>
            <person name="Wu W.-L."/>
            <person name="Hsu J.-L."/>
            <person name="Lin Y.-F."/>
            <person name="Huang M.-D."/>
            <person name="Li C.-Y."/>
            <person name="Huang L."/>
            <person name="Wang Z.-W."/>
            <person name="Zhao X."/>
            <person name="Zhong W.-Y."/>
            <person name="Peng D.-H."/>
            <person name="Ahmad S."/>
            <person name="Lan S."/>
            <person name="Zhang J.-S."/>
            <person name="Tsai W.-C."/>
            <person name="Van De Peer Y."/>
            <person name="Liu Z.-J."/>
        </authorList>
    </citation>
    <scope>NUCLEOTIDE SEQUENCE</scope>
    <source>
        <strain evidence="1">SCP</strain>
        <tissue evidence="1">Leaves</tissue>
    </source>
</reference>
<dbReference type="AlphaFoldDB" id="A0AAV9BGU9"/>
<evidence type="ECO:0000313" key="1">
    <source>
        <dbReference type="EMBL" id="KAK1275650.1"/>
    </source>
</evidence>
<dbReference type="PANTHER" id="PTHR32011:SF6">
    <property type="entry name" value="KNR4_SMI1-LIKE DOMAIN-CONTAINING PROTEIN"/>
    <property type="match status" value="1"/>
</dbReference>